<dbReference type="AlphaFoldDB" id="A0A8J5J7W7"/>
<feature type="non-terminal residue" evidence="1">
    <location>
        <position position="1"/>
    </location>
</feature>
<keyword evidence="2" id="KW-1185">Reference proteome</keyword>
<dbReference type="Proteomes" id="UP000709295">
    <property type="component" value="Unassembled WGS sequence"/>
</dbReference>
<evidence type="ECO:0000313" key="2">
    <source>
        <dbReference type="Proteomes" id="UP000709295"/>
    </source>
</evidence>
<dbReference type="PANTHER" id="PTHR40866:SF1">
    <property type="entry name" value="BED-TYPE DOMAIN-CONTAINING PROTEIN"/>
    <property type="match status" value="1"/>
</dbReference>
<comment type="caution">
    <text evidence="1">The sequence shown here is derived from an EMBL/GenBank/DDBJ whole genome shotgun (WGS) entry which is preliminary data.</text>
</comment>
<evidence type="ECO:0000313" key="1">
    <source>
        <dbReference type="EMBL" id="KAG6964860.1"/>
    </source>
</evidence>
<protein>
    <recommendedName>
        <fullName evidence="3">BED-type domain-containing protein</fullName>
    </recommendedName>
</protein>
<dbReference type="EMBL" id="JAENGY010000362">
    <property type="protein sequence ID" value="KAG6964860.1"/>
    <property type="molecule type" value="Genomic_DNA"/>
</dbReference>
<organism evidence="1 2">
    <name type="scientific">Phytophthora aleatoria</name>
    <dbReference type="NCBI Taxonomy" id="2496075"/>
    <lineage>
        <taxon>Eukaryota</taxon>
        <taxon>Sar</taxon>
        <taxon>Stramenopiles</taxon>
        <taxon>Oomycota</taxon>
        <taxon>Peronosporomycetes</taxon>
        <taxon>Peronosporales</taxon>
        <taxon>Peronosporaceae</taxon>
        <taxon>Phytophthora</taxon>
    </lineage>
</organism>
<evidence type="ECO:0008006" key="3">
    <source>
        <dbReference type="Google" id="ProtNLM"/>
    </source>
</evidence>
<reference evidence="1" key="1">
    <citation type="submission" date="2021-01" db="EMBL/GenBank/DDBJ databases">
        <title>Phytophthora aleatoria, a newly-described species from Pinus radiata is distinct from Phytophthora cactorum isolates based on comparative genomics.</title>
        <authorList>
            <person name="Mcdougal R."/>
            <person name="Panda P."/>
            <person name="Williams N."/>
            <person name="Studholme D.J."/>
        </authorList>
    </citation>
    <scope>NUCLEOTIDE SEQUENCE</scope>
    <source>
        <strain evidence="1">NZFS 4037</strain>
    </source>
</reference>
<sequence length="274" mass="30890">VFRCQLCGASRKQQPGSGYSNLLSHLTSTYPDFEEPYNASVASDGPLSSVGFVSEATQHRYQWLQWVVDRNQPLSEVGNPLTRSMSCMKPVPSKTFKVAMQKCAANVGAVIEREMGNVFGVIWDGWSHSTVHYIAIYAVYTVAGKRVERLLSLSPIEDGSQDAEVHIEMFKRVLELYNKVITMGAFLVADNCTINRYLAAYEPELTAQNQLMVKLRHCNNAAELSKFTDLKPIKRNVTRWSSTFEMVLRYKRIRDSIRQVEAVDDFVPTGAAHK</sequence>
<gene>
    <name evidence="1" type="ORF">JG688_00007509</name>
</gene>
<accession>A0A8J5J7W7</accession>
<name>A0A8J5J7W7_9STRA</name>
<dbReference type="PANTHER" id="PTHR40866">
    <property type="entry name" value="BED-TYPE DOMAIN-CONTAINING PROTEIN"/>
    <property type="match status" value="1"/>
</dbReference>
<proteinExistence type="predicted"/>